<dbReference type="PANTHER" id="PTHR22763">
    <property type="entry name" value="RING ZINC FINGER PROTEIN"/>
    <property type="match status" value="1"/>
</dbReference>
<evidence type="ECO:0000256" key="6">
    <source>
        <dbReference type="ARBA" id="ARBA00022989"/>
    </source>
</evidence>
<dbReference type="CDD" id="cd16476">
    <property type="entry name" value="RING-H2_RNF139-like"/>
    <property type="match status" value="1"/>
</dbReference>
<dbReference type="SUPFAM" id="SSF57850">
    <property type="entry name" value="RING/U-box"/>
    <property type="match status" value="1"/>
</dbReference>
<dbReference type="InterPro" id="IPR013083">
    <property type="entry name" value="Znf_RING/FYVE/PHD"/>
</dbReference>
<feature type="domain" description="RING-type" evidence="10">
    <location>
        <begin position="583"/>
        <end position="621"/>
    </location>
</feature>
<keyword evidence="3" id="KW-0479">Metal-binding</keyword>
<feature type="transmembrane region" description="Helical" evidence="9">
    <location>
        <begin position="359"/>
        <end position="376"/>
    </location>
</feature>
<keyword evidence="4 8" id="KW-0863">Zinc-finger</keyword>
<dbReference type="Pfam" id="PF13639">
    <property type="entry name" value="zf-RING_2"/>
    <property type="match status" value="1"/>
</dbReference>
<accession>A0AAW2I4C5</accession>
<dbReference type="GO" id="GO:0036513">
    <property type="term" value="C:Derlin-1 retrotranslocation complex"/>
    <property type="evidence" value="ECO:0007669"/>
    <property type="project" value="TreeGrafter"/>
</dbReference>
<comment type="subcellular location">
    <subcellularLocation>
        <location evidence="1">Membrane</location>
        <topology evidence="1">Multi-pass membrane protein</topology>
    </subcellularLocation>
</comment>
<evidence type="ECO:0000313" key="11">
    <source>
        <dbReference type="EMBL" id="KAL0276900.1"/>
    </source>
</evidence>
<gene>
    <name evidence="11" type="ORF">PYX00_004363</name>
</gene>
<dbReference type="InterPro" id="IPR001841">
    <property type="entry name" value="Znf_RING"/>
</dbReference>
<feature type="transmembrane region" description="Helical" evidence="9">
    <location>
        <begin position="97"/>
        <end position="115"/>
    </location>
</feature>
<dbReference type="SMART" id="SM00184">
    <property type="entry name" value="RING"/>
    <property type="match status" value="1"/>
</dbReference>
<protein>
    <recommendedName>
        <fullName evidence="10">RING-type domain-containing protein</fullName>
    </recommendedName>
</protein>
<feature type="transmembrane region" description="Helical" evidence="9">
    <location>
        <begin position="151"/>
        <end position="175"/>
    </location>
</feature>
<feature type="transmembrane region" description="Helical" evidence="9">
    <location>
        <begin position="182"/>
        <end position="200"/>
    </location>
</feature>
<dbReference type="PANTHER" id="PTHR22763:SF163">
    <property type="entry name" value="E3 UBIQUITIN-PROTEIN LIGASE RNF139"/>
    <property type="match status" value="1"/>
</dbReference>
<dbReference type="Gene3D" id="3.30.40.10">
    <property type="entry name" value="Zinc/RING finger domain, C3HC4 (zinc finger)"/>
    <property type="match status" value="1"/>
</dbReference>
<evidence type="ECO:0000256" key="5">
    <source>
        <dbReference type="ARBA" id="ARBA00022833"/>
    </source>
</evidence>
<dbReference type="InterPro" id="IPR050731">
    <property type="entry name" value="HRD1_E3_ubiq-ligases"/>
</dbReference>
<dbReference type="GO" id="GO:0008270">
    <property type="term" value="F:zinc ion binding"/>
    <property type="evidence" value="ECO:0007669"/>
    <property type="project" value="UniProtKB-KW"/>
</dbReference>
<evidence type="ECO:0000256" key="1">
    <source>
        <dbReference type="ARBA" id="ARBA00004141"/>
    </source>
</evidence>
<dbReference type="Pfam" id="PF13705">
    <property type="entry name" value="TRC8_N"/>
    <property type="match status" value="1"/>
</dbReference>
<dbReference type="GO" id="GO:0036503">
    <property type="term" value="P:ERAD pathway"/>
    <property type="evidence" value="ECO:0007669"/>
    <property type="project" value="TreeGrafter"/>
</dbReference>
<name>A0AAW2I4C5_9NEOP</name>
<dbReference type="EMBL" id="JARGDH010000002">
    <property type="protein sequence ID" value="KAL0276900.1"/>
    <property type="molecule type" value="Genomic_DNA"/>
</dbReference>
<proteinExistence type="predicted"/>
<keyword evidence="7 9" id="KW-0472">Membrane</keyword>
<keyword evidence="5" id="KW-0862">Zinc</keyword>
<evidence type="ECO:0000256" key="2">
    <source>
        <dbReference type="ARBA" id="ARBA00022692"/>
    </source>
</evidence>
<feature type="transmembrane region" description="Helical" evidence="9">
    <location>
        <begin position="324"/>
        <end position="347"/>
    </location>
</feature>
<dbReference type="GO" id="GO:0061630">
    <property type="term" value="F:ubiquitin protein ligase activity"/>
    <property type="evidence" value="ECO:0007669"/>
    <property type="project" value="TreeGrafter"/>
</dbReference>
<sequence>MSLKTRLLVFFDVILRVPPLFVIDELLQARFGLSGQVNSASSVNDNSTIYEKFVQGNVTYDAEFYNFLTLTSVKFFLSCFGCVSAICVFLLSFKRLFTVYIFIMSVGIVFLSYWANVFTMTFATNSQGSHPSVLEDIVSLNLIRILNPNSVGFIVVANYVVQFLLFFIFVFTYSFIGPKYAVLNKALPLSFLAPSLLAILPLPETVLVHSPVFAALLPLAMVKFVLWYSAVTVVQTIYSGFQHSRNVINNFGLTALVETEWLRLNVPCILRTFWLLRVGEHAAAILMQNYNSGDAGGPSHSDLFAVSALLSMFKSLLTTGCESVTAVLGMTSIVSYICHYIGCFFQWILLTEDEDDKSIGTISAILFYILSLQTNLTSLDPEKRFERLGRNLCLLCTAVLHFIHNIVNPLLLSLSASKNTSLHRHVRALAVCGFLIVFPLSLLYYLWSDQTTSTWLLAVSAFSIEVIVKVIVSLALYVLFLIDAYRSTFWERLDDYVYYIRAFGNTVEFFFGIFLFLNGAWILIYEYGGATRALMMCIHAYFNIWCEARAGWSSFIKRRYAVSTINSLPEASSEQLNDLDDLCAICFQEMKSAKMTRCNHFFHGVCLRKWLYVQDRCPLCHEVLYKE</sequence>
<keyword evidence="6 9" id="KW-1133">Transmembrane helix</keyword>
<dbReference type="PROSITE" id="PS50089">
    <property type="entry name" value="ZF_RING_2"/>
    <property type="match status" value="1"/>
</dbReference>
<feature type="transmembrane region" description="Helical" evidence="9">
    <location>
        <begin position="427"/>
        <end position="447"/>
    </location>
</feature>
<evidence type="ECO:0000256" key="8">
    <source>
        <dbReference type="PROSITE-ProRule" id="PRU00175"/>
    </source>
</evidence>
<dbReference type="GO" id="GO:0043161">
    <property type="term" value="P:proteasome-mediated ubiquitin-dependent protein catabolic process"/>
    <property type="evidence" value="ECO:0007669"/>
    <property type="project" value="TreeGrafter"/>
</dbReference>
<feature type="transmembrane region" description="Helical" evidence="9">
    <location>
        <begin position="454"/>
        <end position="482"/>
    </location>
</feature>
<comment type="caution">
    <text evidence="11">The sequence shown here is derived from an EMBL/GenBank/DDBJ whole genome shotgun (WGS) entry which is preliminary data.</text>
</comment>
<evidence type="ECO:0000256" key="7">
    <source>
        <dbReference type="ARBA" id="ARBA00023136"/>
    </source>
</evidence>
<evidence type="ECO:0000256" key="3">
    <source>
        <dbReference type="ARBA" id="ARBA00022723"/>
    </source>
</evidence>
<evidence type="ECO:0000259" key="10">
    <source>
        <dbReference type="PROSITE" id="PS50089"/>
    </source>
</evidence>
<feature type="transmembrane region" description="Helical" evidence="9">
    <location>
        <begin position="67"/>
        <end position="90"/>
    </location>
</feature>
<dbReference type="AlphaFoldDB" id="A0AAW2I4C5"/>
<evidence type="ECO:0000256" key="4">
    <source>
        <dbReference type="ARBA" id="ARBA00022771"/>
    </source>
</evidence>
<feature type="transmembrane region" description="Helical" evidence="9">
    <location>
        <begin position="212"/>
        <end position="238"/>
    </location>
</feature>
<feature type="transmembrane region" description="Helical" evidence="9">
    <location>
        <begin position="502"/>
        <end position="525"/>
    </location>
</feature>
<keyword evidence="2 9" id="KW-0812">Transmembrane</keyword>
<dbReference type="InterPro" id="IPR025754">
    <property type="entry name" value="TRC8_N_dom"/>
</dbReference>
<evidence type="ECO:0000256" key="9">
    <source>
        <dbReference type="SAM" id="Phobius"/>
    </source>
</evidence>
<reference evidence="11" key="1">
    <citation type="journal article" date="2024" name="Gigascience">
        <title>Chromosome-level genome of the poultry shaft louse Menopon gallinae provides insight into the host-switching and adaptive evolution of parasitic lice.</title>
        <authorList>
            <person name="Xu Y."/>
            <person name="Ma L."/>
            <person name="Liu S."/>
            <person name="Liang Y."/>
            <person name="Liu Q."/>
            <person name="He Z."/>
            <person name="Tian L."/>
            <person name="Duan Y."/>
            <person name="Cai W."/>
            <person name="Li H."/>
            <person name="Song F."/>
        </authorList>
    </citation>
    <scope>NUCLEOTIDE SEQUENCE</scope>
    <source>
        <strain evidence="11">Cailab_2023a</strain>
    </source>
</reference>
<feature type="transmembrane region" description="Helical" evidence="9">
    <location>
        <begin position="388"/>
        <end position="407"/>
    </location>
</feature>
<organism evidence="11">
    <name type="scientific">Menopon gallinae</name>
    <name type="common">poultry shaft louse</name>
    <dbReference type="NCBI Taxonomy" id="328185"/>
    <lineage>
        <taxon>Eukaryota</taxon>
        <taxon>Metazoa</taxon>
        <taxon>Ecdysozoa</taxon>
        <taxon>Arthropoda</taxon>
        <taxon>Hexapoda</taxon>
        <taxon>Insecta</taxon>
        <taxon>Pterygota</taxon>
        <taxon>Neoptera</taxon>
        <taxon>Paraneoptera</taxon>
        <taxon>Psocodea</taxon>
        <taxon>Troctomorpha</taxon>
        <taxon>Phthiraptera</taxon>
        <taxon>Amblycera</taxon>
        <taxon>Menoponidae</taxon>
        <taxon>Menopon</taxon>
    </lineage>
</organism>